<name>A0AAD2FUL7_9STRA</name>
<proteinExistence type="predicted"/>
<keyword evidence="2" id="KW-0812">Transmembrane</keyword>
<reference evidence="4" key="1">
    <citation type="submission" date="2023-08" db="EMBL/GenBank/DDBJ databases">
        <authorList>
            <person name="Audoor S."/>
            <person name="Bilcke G."/>
        </authorList>
    </citation>
    <scope>NUCLEOTIDE SEQUENCE</scope>
</reference>
<feature type="chain" id="PRO_5042223285" description="Transmembrane protein" evidence="3">
    <location>
        <begin position="23"/>
        <end position="136"/>
    </location>
</feature>
<sequence length="136" mass="14279">MRSKVFPLFVILVACLTPASIAFAPNQAMAVTATSKPSVSSLYIFGNNKKGEAPPPQEPKKTISGSRRQQLGIGDNEDEYDLGVALANNTDPFISKVIAGSFIVVVIALLVAGIIIPATTDYGEGVCRPLLTGGRC</sequence>
<dbReference type="AlphaFoldDB" id="A0AAD2FUL7"/>
<feature type="region of interest" description="Disordered" evidence="1">
    <location>
        <begin position="46"/>
        <end position="74"/>
    </location>
</feature>
<keyword evidence="2" id="KW-0472">Membrane</keyword>
<keyword evidence="5" id="KW-1185">Reference proteome</keyword>
<accession>A0AAD2FUL7</accession>
<protein>
    <recommendedName>
        <fullName evidence="6">Transmembrane protein</fullName>
    </recommendedName>
</protein>
<evidence type="ECO:0000256" key="1">
    <source>
        <dbReference type="SAM" id="MobiDB-lite"/>
    </source>
</evidence>
<gene>
    <name evidence="4" type="ORF">CYCCA115_LOCUS14300</name>
</gene>
<dbReference type="Proteomes" id="UP001295423">
    <property type="component" value="Unassembled WGS sequence"/>
</dbReference>
<dbReference type="PROSITE" id="PS51257">
    <property type="entry name" value="PROKAR_LIPOPROTEIN"/>
    <property type="match status" value="1"/>
</dbReference>
<evidence type="ECO:0000313" key="4">
    <source>
        <dbReference type="EMBL" id="CAJ1953697.1"/>
    </source>
</evidence>
<evidence type="ECO:0000256" key="2">
    <source>
        <dbReference type="SAM" id="Phobius"/>
    </source>
</evidence>
<comment type="caution">
    <text evidence="4">The sequence shown here is derived from an EMBL/GenBank/DDBJ whole genome shotgun (WGS) entry which is preliminary data.</text>
</comment>
<evidence type="ECO:0000313" key="5">
    <source>
        <dbReference type="Proteomes" id="UP001295423"/>
    </source>
</evidence>
<organism evidence="4 5">
    <name type="scientific">Cylindrotheca closterium</name>
    <dbReference type="NCBI Taxonomy" id="2856"/>
    <lineage>
        <taxon>Eukaryota</taxon>
        <taxon>Sar</taxon>
        <taxon>Stramenopiles</taxon>
        <taxon>Ochrophyta</taxon>
        <taxon>Bacillariophyta</taxon>
        <taxon>Bacillariophyceae</taxon>
        <taxon>Bacillariophycidae</taxon>
        <taxon>Bacillariales</taxon>
        <taxon>Bacillariaceae</taxon>
        <taxon>Cylindrotheca</taxon>
    </lineage>
</organism>
<evidence type="ECO:0000256" key="3">
    <source>
        <dbReference type="SAM" id="SignalP"/>
    </source>
</evidence>
<keyword evidence="3" id="KW-0732">Signal</keyword>
<evidence type="ECO:0008006" key="6">
    <source>
        <dbReference type="Google" id="ProtNLM"/>
    </source>
</evidence>
<keyword evidence="2" id="KW-1133">Transmembrane helix</keyword>
<feature type="signal peptide" evidence="3">
    <location>
        <begin position="1"/>
        <end position="22"/>
    </location>
</feature>
<dbReference type="EMBL" id="CAKOGP040001836">
    <property type="protein sequence ID" value="CAJ1953697.1"/>
    <property type="molecule type" value="Genomic_DNA"/>
</dbReference>
<feature type="transmembrane region" description="Helical" evidence="2">
    <location>
        <begin position="97"/>
        <end position="118"/>
    </location>
</feature>